<dbReference type="PANTHER" id="PTHR30535">
    <property type="entry name" value="VITAMIN B12-BINDING PROTEIN"/>
    <property type="match status" value="1"/>
</dbReference>
<evidence type="ECO:0000313" key="4">
    <source>
        <dbReference type="Proteomes" id="UP000029917"/>
    </source>
</evidence>
<reference evidence="3 4" key="2">
    <citation type="submission" date="2014-10" db="EMBL/GenBank/DDBJ databases">
        <title>Paracoccus sanguinis sp. nov., isolated from clinical specimens of New York State patients.</title>
        <authorList>
            <person name="Mingle L.A."/>
            <person name="Cole J.A."/>
            <person name="Lapierre P."/>
            <person name="Musser K.A."/>
        </authorList>
    </citation>
    <scope>NUCLEOTIDE SEQUENCE [LARGE SCALE GENOMIC DNA]</scope>
    <source>
        <strain evidence="3 4">HAMBI 3106</strain>
    </source>
</reference>
<name>A0A099FBL3_9RHOB</name>
<dbReference type="EMBL" id="JRKS01000018">
    <property type="protein sequence ID" value="KGJ07623.1"/>
    <property type="molecule type" value="Genomic_DNA"/>
</dbReference>
<dbReference type="Gene3D" id="3.40.50.1980">
    <property type="entry name" value="Nitrogenase molybdenum iron protein domain"/>
    <property type="match status" value="2"/>
</dbReference>
<sequence length="274" mass="29013">MVIRWLMAACLVGGLGLPAGADEAPRRVLSMNLCTDQLAMLLAAPGQLVSVSHVARDPRASALADQAMAYPVNHGDAEEIYLARPDLVLADSFAKPGTVQLLRRLGRRVELFDAAQSFDELRRNLIRMGDLLGRQDQARAMVARFDADLAALGRPPANRPRAAMYAANGYSEGPESLAGEIIDAAGFANLAETLGVGGGGTVPLEVLMLAAPDLVITGEPYPGASRSEEILRHPGLTALTARNPSRVMADRDWVCATPQVLRAVAALAAAREAM</sequence>
<feature type="chain" id="PRO_5001954527" evidence="1">
    <location>
        <begin position="22"/>
        <end position="274"/>
    </location>
</feature>
<evidence type="ECO:0000256" key="1">
    <source>
        <dbReference type="SAM" id="SignalP"/>
    </source>
</evidence>
<keyword evidence="4" id="KW-1185">Reference proteome</keyword>
<accession>A0A099FBL3</accession>
<dbReference type="GO" id="GO:0071281">
    <property type="term" value="P:cellular response to iron ion"/>
    <property type="evidence" value="ECO:0007669"/>
    <property type="project" value="TreeGrafter"/>
</dbReference>
<dbReference type="InterPro" id="IPR002491">
    <property type="entry name" value="ABC_transptr_periplasmic_BD"/>
</dbReference>
<keyword evidence="1" id="KW-0732">Signal</keyword>
<evidence type="ECO:0000313" key="3">
    <source>
        <dbReference type="EMBL" id="KGJ07623.1"/>
    </source>
</evidence>
<dbReference type="PROSITE" id="PS50983">
    <property type="entry name" value="FE_B12_PBP"/>
    <property type="match status" value="1"/>
</dbReference>
<dbReference type="STRING" id="690417.IC63_07580"/>
<organism evidence="3 4">
    <name type="scientific">Paracoccus sphaerophysae</name>
    <dbReference type="NCBI Taxonomy" id="690417"/>
    <lineage>
        <taxon>Bacteria</taxon>
        <taxon>Pseudomonadati</taxon>
        <taxon>Pseudomonadota</taxon>
        <taxon>Alphaproteobacteria</taxon>
        <taxon>Rhodobacterales</taxon>
        <taxon>Paracoccaceae</taxon>
        <taxon>Paracoccus</taxon>
    </lineage>
</organism>
<dbReference type="InterPro" id="IPR050902">
    <property type="entry name" value="ABC_Transporter_SBP"/>
</dbReference>
<dbReference type="PANTHER" id="PTHR30535:SF34">
    <property type="entry name" value="MOLYBDATE-BINDING PROTEIN MOLA"/>
    <property type="match status" value="1"/>
</dbReference>
<comment type="caution">
    <text evidence="3">The sequence shown here is derived from an EMBL/GenBank/DDBJ whole genome shotgun (WGS) entry which is preliminary data.</text>
</comment>
<dbReference type="Proteomes" id="UP000029917">
    <property type="component" value="Unassembled WGS sequence"/>
</dbReference>
<reference evidence="3 4" key="1">
    <citation type="submission" date="2014-09" db="EMBL/GenBank/DDBJ databases">
        <authorList>
            <person name="McGinnis J.M."/>
            <person name="Wolfgang W.J."/>
        </authorList>
    </citation>
    <scope>NUCLEOTIDE SEQUENCE [LARGE SCALE GENOMIC DNA]</scope>
    <source>
        <strain evidence="3 4">HAMBI 3106</strain>
    </source>
</reference>
<dbReference type="Pfam" id="PF01497">
    <property type="entry name" value="Peripla_BP_2"/>
    <property type="match status" value="1"/>
</dbReference>
<dbReference type="OrthoDB" id="1632039at2"/>
<dbReference type="AlphaFoldDB" id="A0A099FBL3"/>
<feature type="signal peptide" evidence="1">
    <location>
        <begin position="1"/>
        <end position="21"/>
    </location>
</feature>
<proteinExistence type="predicted"/>
<evidence type="ECO:0000259" key="2">
    <source>
        <dbReference type="PROSITE" id="PS50983"/>
    </source>
</evidence>
<gene>
    <name evidence="3" type="ORF">IC63_07580</name>
</gene>
<feature type="domain" description="Fe/B12 periplasmic-binding" evidence="2">
    <location>
        <begin position="27"/>
        <end position="274"/>
    </location>
</feature>
<dbReference type="RefSeq" id="WP_036718583.1">
    <property type="nucleotide sequence ID" value="NZ_JRKS01000018.1"/>
</dbReference>
<dbReference type="SUPFAM" id="SSF53807">
    <property type="entry name" value="Helical backbone' metal receptor"/>
    <property type="match status" value="1"/>
</dbReference>
<protein>
    <submittedName>
        <fullName evidence="3">Cobalamin ABC transporter substrate-binding protein</fullName>
    </submittedName>
</protein>